<dbReference type="Pfam" id="PF11847">
    <property type="entry name" value="GT-C_AftD"/>
    <property type="match status" value="1"/>
</dbReference>
<dbReference type="RefSeq" id="WP_239266650.1">
    <property type="nucleotide sequence ID" value="NZ_JAKRCV010000110.1"/>
</dbReference>
<evidence type="ECO:0000313" key="4">
    <source>
        <dbReference type="EMBL" id="MCG7323770.1"/>
    </source>
</evidence>
<feature type="transmembrane region" description="Helical" evidence="2">
    <location>
        <begin position="393"/>
        <end position="414"/>
    </location>
</feature>
<gene>
    <name evidence="4" type="ORF">MHL29_18035</name>
</gene>
<feature type="transmembrane region" description="Helical" evidence="2">
    <location>
        <begin position="353"/>
        <end position="372"/>
    </location>
</feature>
<evidence type="ECO:0000256" key="1">
    <source>
        <dbReference type="SAM" id="MobiDB-lite"/>
    </source>
</evidence>
<sequence length="811" mass="86122">MRLLTACVLLTAASFLQGGGRVVPDTKLDLTLSPAAFLGRALHVWDGGHLGQLQNQAYGYLFPMGPFHLVLRVLQVPEWVTQRLWWSLVLCTAFLGFWRLARAVGVGGPWTRYLGALLFALSPRFLAEIAVTSIEVWPMAVAPWVLLPLVDPTPQRTRLRVLRSALAFGCIGGVNAIATGAALVLPTLWWLTRERPARSLRAFAAWLGACVLAGLWWIGPLVVLGRYSPPFLDWIENAAATTGTASPFTALQGTTHWLSYLRVADGPTWPAGWVTVTVPILVVTTTVPAVIGLVGLTLRGLPDRSFWRLGAVVGLVLLVAGFAGPAHGPFAEDVRTLLDGPLAPFRNIHKFELVLRIPLLIGLVHAVHVVGTRSSGERSAGPAGPVRWVPRELVAAVTGILVVAAAAPAVAAMLPRAGAYEQVAGYWRDVAGWLDEQPGSGSVLVVPAAPAAELTWGSPRDEPLQALMRRPFAVRDAVPLGSAGSTRYLDEVERHLRTGVGGSGLRSSLRDAGIRYLVVRNDLRATARRAPALAVHQALTDAGIDRVRSFGPPAGSAFETADTTVDERTLLPYPSVEVYDVGDVADARLVPASALRQLTGGPEDLPSLDRVLPGGATVLGDDRTALPATPALPEILTDGNQRRETIFGRASDNRSPVLRPADPGTTGRRVQDYLVDPRARQVTLRWEGIAGAEASSSGSDAGSFVRTSSGDGPAAALDGDPTTRWVSGRFQQAVGEWLEVRLDRPRDLTGSTLTLASPWAGAAPPVAVDVTTDAGTVPMTITSDQAAGPSPLEVRTNEPASEPELEASAPA</sequence>
<dbReference type="InterPro" id="IPR000421">
    <property type="entry name" value="FA58C"/>
</dbReference>
<keyword evidence="2" id="KW-1133">Transmembrane helix</keyword>
<name>A0ABS9Q7E9_9MICO</name>
<dbReference type="InterPro" id="IPR021798">
    <property type="entry name" value="AftD_N"/>
</dbReference>
<dbReference type="SUPFAM" id="SSF49785">
    <property type="entry name" value="Galactose-binding domain-like"/>
    <property type="match status" value="1"/>
</dbReference>
<organism evidence="4 5">
    <name type="scientific">Arsenicicoccus bolidensis</name>
    <dbReference type="NCBI Taxonomy" id="229480"/>
    <lineage>
        <taxon>Bacteria</taxon>
        <taxon>Bacillati</taxon>
        <taxon>Actinomycetota</taxon>
        <taxon>Actinomycetes</taxon>
        <taxon>Micrococcales</taxon>
        <taxon>Intrasporangiaceae</taxon>
        <taxon>Arsenicicoccus</taxon>
    </lineage>
</organism>
<keyword evidence="2" id="KW-0812">Transmembrane</keyword>
<dbReference type="InterPro" id="IPR008979">
    <property type="entry name" value="Galactose-bd-like_sf"/>
</dbReference>
<feature type="region of interest" description="Disordered" evidence="1">
    <location>
        <begin position="646"/>
        <end position="669"/>
    </location>
</feature>
<feature type="region of interest" description="Disordered" evidence="1">
    <location>
        <begin position="692"/>
        <end position="721"/>
    </location>
</feature>
<dbReference type="Gene3D" id="2.60.120.260">
    <property type="entry name" value="Galactose-binding domain-like"/>
    <property type="match status" value="1"/>
</dbReference>
<reference evidence="4 5" key="1">
    <citation type="submission" date="2022-02" db="EMBL/GenBank/DDBJ databases">
        <title>Uncovering new skin microbiome diversity through culturing and metagenomics.</title>
        <authorList>
            <person name="Conlan S."/>
            <person name="Deming C."/>
            <person name="Nisc Comparative Sequencing Program N."/>
            <person name="Segre J.A."/>
        </authorList>
    </citation>
    <scope>NUCLEOTIDE SEQUENCE [LARGE SCALE GENOMIC DNA]</scope>
    <source>
        <strain evidence="4 5">ACRQZ</strain>
    </source>
</reference>
<keyword evidence="2" id="KW-0472">Membrane</keyword>
<feature type="compositionally biased region" description="Low complexity" evidence="1">
    <location>
        <begin position="798"/>
        <end position="811"/>
    </location>
</feature>
<keyword evidence="5" id="KW-1185">Reference proteome</keyword>
<dbReference type="Proteomes" id="UP001521931">
    <property type="component" value="Unassembled WGS sequence"/>
</dbReference>
<feature type="transmembrane region" description="Helical" evidence="2">
    <location>
        <begin position="203"/>
        <end position="224"/>
    </location>
</feature>
<feature type="region of interest" description="Disordered" evidence="1">
    <location>
        <begin position="780"/>
        <end position="811"/>
    </location>
</feature>
<feature type="compositionally biased region" description="Low complexity" evidence="1">
    <location>
        <begin position="692"/>
        <end position="703"/>
    </location>
</feature>
<dbReference type="PROSITE" id="PS50022">
    <property type="entry name" value="FA58C_3"/>
    <property type="match status" value="1"/>
</dbReference>
<feature type="transmembrane region" description="Helical" evidence="2">
    <location>
        <begin position="271"/>
        <end position="294"/>
    </location>
</feature>
<evidence type="ECO:0000313" key="5">
    <source>
        <dbReference type="Proteomes" id="UP001521931"/>
    </source>
</evidence>
<evidence type="ECO:0000256" key="2">
    <source>
        <dbReference type="SAM" id="Phobius"/>
    </source>
</evidence>
<feature type="non-terminal residue" evidence="4">
    <location>
        <position position="811"/>
    </location>
</feature>
<protein>
    <submittedName>
        <fullName evidence="4">Alpha-(1-&gt;3)-arabinofuranosyltransferase</fullName>
    </submittedName>
</protein>
<feature type="domain" description="F5/8 type C" evidence="3">
    <location>
        <begin position="682"/>
        <end position="750"/>
    </location>
</feature>
<proteinExistence type="predicted"/>
<feature type="transmembrane region" description="Helical" evidence="2">
    <location>
        <begin position="306"/>
        <end position="326"/>
    </location>
</feature>
<accession>A0ABS9Q7E9</accession>
<feature type="transmembrane region" description="Helical" evidence="2">
    <location>
        <begin position="166"/>
        <end position="191"/>
    </location>
</feature>
<evidence type="ECO:0000259" key="3">
    <source>
        <dbReference type="PROSITE" id="PS50022"/>
    </source>
</evidence>
<dbReference type="EMBL" id="JAKRCV010000110">
    <property type="protein sequence ID" value="MCG7323770.1"/>
    <property type="molecule type" value="Genomic_DNA"/>
</dbReference>
<comment type="caution">
    <text evidence="4">The sequence shown here is derived from an EMBL/GenBank/DDBJ whole genome shotgun (WGS) entry which is preliminary data.</text>
</comment>